<dbReference type="SUPFAM" id="SSF63707">
    <property type="entry name" value="Ganglioside M2 (gm2) activator"/>
    <property type="match status" value="1"/>
</dbReference>
<feature type="signal peptide" evidence="2">
    <location>
        <begin position="1"/>
        <end position="21"/>
    </location>
</feature>
<evidence type="ECO:0000313" key="4">
    <source>
        <dbReference type="EMBL" id="CAH1272715.1"/>
    </source>
</evidence>
<gene>
    <name evidence="4" type="primary">Hypp4921</name>
    <name evidence="4" type="ORF">BLAG_LOCUS24286</name>
</gene>
<dbReference type="AlphaFoldDB" id="A0A8K0AB71"/>
<dbReference type="GO" id="GO:0009898">
    <property type="term" value="C:cytoplasmic side of plasma membrane"/>
    <property type="evidence" value="ECO:0007669"/>
    <property type="project" value="TreeGrafter"/>
</dbReference>
<dbReference type="InterPro" id="IPR003172">
    <property type="entry name" value="ML_dom"/>
</dbReference>
<dbReference type="Pfam" id="PF02221">
    <property type="entry name" value="E1_DerP2_DerF2"/>
    <property type="match status" value="1"/>
</dbReference>
<dbReference type="GO" id="GO:0005319">
    <property type="term" value="F:lipid transporter activity"/>
    <property type="evidence" value="ECO:0007669"/>
    <property type="project" value="TreeGrafter"/>
</dbReference>
<dbReference type="InterPro" id="IPR036846">
    <property type="entry name" value="GM2-AP_sf"/>
</dbReference>
<dbReference type="Proteomes" id="UP000838412">
    <property type="component" value="Chromosome 8"/>
</dbReference>
<protein>
    <submittedName>
        <fullName evidence="4">Hypp4921 protein</fullName>
    </submittedName>
</protein>
<feature type="domain" description="MD-2-related lipid-recognition" evidence="3">
    <location>
        <begin position="24"/>
        <end position="171"/>
    </location>
</feature>
<dbReference type="PANTHER" id="PTHR17357:SF0">
    <property type="entry name" value="GANGLIOSIDE GM2 ACTIVATOR"/>
    <property type="match status" value="1"/>
</dbReference>
<dbReference type="EMBL" id="OV696693">
    <property type="protein sequence ID" value="CAH1272715.1"/>
    <property type="molecule type" value="Genomic_DNA"/>
</dbReference>
<sequence>MTLKIALLVAMVMGFTPASEADSRFKTCGGSVVRVDTNSIQGFPNPIKISVGEVLNVKATAEISRDLPLTLTARVKIERDMGWLGWWSVPCSLLGPNGCNLPVTCANLQRDFQWPPSCPIKAGTYKFDRAIKIPKIDLGGLGSMIESGTYRGKVELLQGGQVIGCGEGKAKVELNL</sequence>
<keyword evidence="5" id="KW-1185">Reference proteome</keyword>
<keyword evidence="1 2" id="KW-0732">Signal</keyword>
<evidence type="ECO:0000313" key="5">
    <source>
        <dbReference type="Proteomes" id="UP000838412"/>
    </source>
</evidence>
<dbReference type="InterPro" id="IPR028996">
    <property type="entry name" value="GM2-AP"/>
</dbReference>
<evidence type="ECO:0000256" key="1">
    <source>
        <dbReference type="ARBA" id="ARBA00022729"/>
    </source>
</evidence>
<organism evidence="4 5">
    <name type="scientific">Branchiostoma lanceolatum</name>
    <name type="common">Common lancelet</name>
    <name type="synonym">Amphioxus lanceolatum</name>
    <dbReference type="NCBI Taxonomy" id="7740"/>
    <lineage>
        <taxon>Eukaryota</taxon>
        <taxon>Metazoa</taxon>
        <taxon>Chordata</taxon>
        <taxon>Cephalochordata</taxon>
        <taxon>Leptocardii</taxon>
        <taxon>Amphioxiformes</taxon>
        <taxon>Branchiostomatidae</taxon>
        <taxon>Branchiostoma</taxon>
    </lineage>
</organism>
<feature type="chain" id="PRO_5035453199" evidence="2">
    <location>
        <begin position="22"/>
        <end position="176"/>
    </location>
</feature>
<dbReference type="PANTHER" id="PTHR17357">
    <property type="entry name" value="GM2 GANGLIOSIDE ACTIVATOR PROTEIN"/>
    <property type="match status" value="1"/>
</dbReference>
<evidence type="ECO:0000259" key="3">
    <source>
        <dbReference type="Pfam" id="PF02221"/>
    </source>
</evidence>
<accession>A0A8K0AB71</accession>
<dbReference type="GO" id="GO:0008047">
    <property type="term" value="F:enzyme activator activity"/>
    <property type="evidence" value="ECO:0007669"/>
    <property type="project" value="InterPro"/>
</dbReference>
<dbReference type="GO" id="GO:0006689">
    <property type="term" value="P:ganglioside catabolic process"/>
    <property type="evidence" value="ECO:0007669"/>
    <property type="project" value="InterPro"/>
</dbReference>
<evidence type="ECO:0000256" key="2">
    <source>
        <dbReference type="SAM" id="SignalP"/>
    </source>
</evidence>
<dbReference type="Gene3D" id="2.70.220.10">
    <property type="entry name" value="Ganglioside GM2 activator"/>
    <property type="match status" value="1"/>
</dbReference>
<reference evidence="4" key="1">
    <citation type="submission" date="2022-01" db="EMBL/GenBank/DDBJ databases">
        <authorList>
            <person name="Braso-Vives M."/>
        </authorList>
    </citation>
    <scope>NUCLEOTIDE SEQUENCE</scope>
</reference>
<name>A0A8K0AB71_BRALA</name>
<proteinExistence type="predicted"/>